<sequence length="1638" mass="174744">MNVRDASLASVSRKASPLKDDVGAAVLQEPRVLDAETWGGIGDRSLQNIDQPIVVLVPWSYLFVRNDILKLHWGDPANAVDAIFIENANDASYVLKVPVQHILDQPDGLVDVWFEHVSNISGEVGESPIAKILVKRTRPGGNDPDQSTPSINENLELAQPPTGPIEPPIPQEGVPVTIPAWLNMTEGDRLTLYWGSQTLPVHTVSAEEVGTDIVVMVDEQTITNAGDSEKLAITYSIYDAVSNYSLRAPPAFIKVEVGDSIYAAPALTGAPGDVLDFDALNGEDATAIVYVNGDLTTGDIIDLTFDGLSYEGVPVRFTETLPWIPNLLEVALPNARLAPVVPGEGSIFYRVTGSDGANKGRSRRAYYTITGTAQQLAAPVVREAVGGVLDPSLVQNGAHVDIAPWRNMTQGEIVMMYWRGTAADGSPVNDQDFKVVEAADIGNPVSFDIMFSAISPIAGGSVEVYYVITSGGGMRESAHLILSVLDTLELPEPDVEGEVNGELDPALVPNGPTITIPKWPDMAVGDSVQWYWIGASPNGQATGVIDILAPAQIGDVTDVVPRGVVEINAIGGDSVNVLYVVRRNGGERTSMVNVIRVLPLDDVLLPAPVVEEAVGDTLNPDDVDGFATVTVAPYEGMATNDVVRIFFGEGTGGGEKIDSFLVTDNNVGVPIQMFVPKDKVEFFDTATVTIYYKVIRNGTERSSYQLILNVASSVRWPAPNVPESTGGNLPEDAYARGVRTVVPQHADMRVGDIIHIYWEGNGKEYSDRVTVNTPMDFPFRVSAETVDQWAGETVQIRYTVTRADSVIHSDVLTLNVAYEPTQLALPEMDHVIDGKLNLSDLTYGADVRVLPYEGMRLGDTVYIDWAGGEENGGVTVVVPITQNAVGQPIEEFFELDDIESYEGQTVVVSYRIVGVLGTRQSDPIEFTVVSEAATMEPPQIPDVVNGELDPRQVMNGAKVIVPRSASMQQGDLIQWTWDCTNDDGDDSGTAPVGGGNGDIEFTVPYSVIEKGINGTVTVSYEVRRGGAVIGTGAAMPFVIVMTELPAVVIVEANGSNLDPDDVPAVGATAEIAATAVFAIGDFVTLYWEGVTDYETSHRIEAADVGKPLRIMIPKVEIERSNDSVASVYYQIVRNAGGATETSPKSTYNVGRELAKGDLLVLGARNGSAAYRASSSPRYLRALDAVTRQDIVVAWRYEGDVTAFTGTSFLDTDPWRLLHVRTEDASTSILPVHFAGTGTESASTTGAAAFGALLKDSNPYAWGHRSWGANIDPNFIGLNGFVEISTTPSSMAARQSGGTVFVWGQAGTGGSVTPLPTNVRRVIGNAGAFAAMLNTGSLTAWGSDGHGGTLNDAARLVRDAHTLSSTGNAFCVRRVGGELVTWGPATHGGELPPALANEKFKSVMGNFMAFCALRENGRLAAWQNKDYGGVLSDEAAAANNVASLASATARAFAVLTTDRKVIAWGPESHGGVVTDAVRLTTDFVEIVATWGAFCGRRENGRLLHWGDPARGNNFPPAYANLDFIQVVGTARAFAGLVRDGRVLTWGDANFGGDSSAVAPRLVNVRAVYANSEAFAAIRDDGEIVTWGIPNGGGTPTNEQQILLNQYMSYEAQGSAVSAASAQGKALAIYRRNHETLVVS</sequence>
<dbReference type="RefSeq" id="WP_150809497.1">
    <property type="nucleotide sequence ID" value="NZ_CABPSR010000005.1"/>
</dbReference>
<gene>
    <name evidence="2" type="ORF">PSP31121_02472</name>
</gene>
<evidence type="ECO:0000313" key="2">
    <source>
        <dbReference type="EMBL" id="VVE80057.1"/>
    </source>
</evidence>
<name>A0A5E5B4E9_9BURK</name>
<dbReference type="Proteomes" id="UP000335538">
    <property type="component" value="Unassembled WGS sequence"/>
</dbReference>
<protein>
    <submittedName>
        <fullName evidence="2">Uncharacterized protein</fullName>
    </submittedName>
</protein>
<evidence type="ECO:0000256" key="1">
    <source>
        <dbReference type="SAM" id="MobiDB-lite"/>
    </source>
</evidence>
<dbReference type="Gene3D" id="2.130.10.30">
    <property type="entry name" value="Regulator of chromosome condensation 1/beta-lactamase-inhibitor protein II"/>
    <property type="match status" value="2"/>
</dbReference>
<organism evidence="2 3">
    <name type="scientific">Pandoraea sputorum</name>
    <dbReference type="NCBI Taxonomy" id="93222"/>
    <lineage>
        <taxon>Bacteria</taxon>
        <taxon>Pseudomonadati</taxon>
        <taxon>Pseudomonadota</taxon>
        <taxon>Betaproteobacteria</taxon>
        <taxon>Burkholderiales</taxon>
        <taxon>Burkholderiaceae</taxon>
        <taxon>Pandoraea</taxon>
    </lineage>
</organism>
<accession>A0A5E5B4E9</accession>
<dbReference type="InterPro" id="IPR009091">
    <property type="entry name" value="RCC1/BLIP-II"/>
</dbReference>
<proteinExistence type="predicted"/>
<dbReference type="EMBL" id="CABPSR010000005">
    <property type="protein sequence ID" value="VVE80057.1"/>
    <property type="molecule type" value="Genomic_DNA"/>
</dbReference>
<evidence type="ECO:0000313" key="3">
    <source>
        <dbReference type="Proteomes" id="UP000335538"/>
    </source>
</evidence>
<dbReference type="SUPFAM" id="SSF50985">
    <property type="entry name" value="RCC1/BLIP-II"/>
    <property type="match status" value="2"/>
</dbReference>
<feature type="region of interest" description="Disordered" evidence="1">
    <location>
        <begin position="137"/>
        <end position="157"/>
    </location>
</feature>
<dbReference type="InterPro" id="IPR051553">
    <property type="entry name" value="Ran_GTPase-activating"/>
</dbReference>
<dbReference type="PANTHER" id="PTHR45982:SF1">
    <property type="entry name" value="REGULATOR OF CHROMOSOME CONDENSATION"/>
    <property type="match status" value="1"/>
</dbReference>
<feature type="compositionally biased region" description="Polar residues" evidence="1">
    <location>
        <begin position="144"/>
        <end position="153"/>
    </location>
</feature>
<reference evidence="2 3" key="1">
    <citation type="submission" date="2019-08" db="EMBL/GenBank/DDBJ databases">
        <authorList>
            <person name="Peeters C."/>
        </authorList>
    </citation>
    <scope>NUCLEOTIDE SEQUENCE [LARGE SCALE GENOMIC DNA]</scope>
    <source>
        <strain evidence="2 3">LMG 31121</strain>
    </source>
</reference>
<dbReference type="PANTHER" id="PTHR45982">
    <property type="entry name" value="REGULATOR OF CHROMOSOME CONDENSATION"/>
    <property type="match status" value="1"/>
</dbReference>